<evidence type="ECO:0000256" key="3">
    <source>
        <dbReference type="ARBA" id="ARBA00022691"/>
    </source>
</evidence>
<evidence type="ECO:0000259" key="5">
    <source>
        <dbReference type="Pfam" id="PF00891"/>
    </source>
</evidence>
<dbReference type="GO" id="GO:0046983">
    <property type="term" value="F:protein dimerization activity"/>
    <property type="evidence" value="ECO:0007669"/>
    <property type="project" value="InterPro"/>
</dbReference>
<keyword evidence="3" id="KW-0949">S-adenosyl-L-methionine</keyword>
<evidence type="ECO:0000259" key="6">
    <source>
        <dbReference type="Pfam" id="PF08100"/>
    </source>
</evidence>
<protein>
    <submittedName>
        <fullName evidence="7">O-methyltransferase lepI</fullName>
    </submittedName>
</protein>
<accession>A0A8T9CE43</accession>
<dbReference type="PROSITE" id="PS51683">
    <property type="entry name" value="SAM_OMT_II"/>
    <property type="match status" value="1"/>
</dbReference>
<dbReference type="Pfam" id="PF08100">
    <property type="entry name" value="Dimerisation"/>
    <property type="match status" value="1"/>
</dbReference>
<dbReference type="PIRSF" id="PIRSF005739">
    <property type="entry name" value="O-mtase"/>
    <property type="match status" value="1"/>
</dbReference>
<dbReference type="InterPro" id="IPR036390">
    <property type="entry name" value="WH_DNA-bd_sf"/>
</dbReference>
<dbReference type="InterPro" id="IPR012967">
    <property type="entry name" value="COMT_dimerisation"/>
</dbReference>
<proteinExistence type="predicted"/>
<dbReference type="Gene3D" id="1.10.10.10">
    <property type="entry name" value="Winged helix-like DNA-binding domain superfamily/Winged helix DNA-binding domain"/>
    <property type="match status" value="1"/>
</dbReference>
<sequence length="389" mass="43013">MASVDASEVLAGIKSLTANPPQDKVIRLQLYESLKELTTVIEDPHDTISRIAYSPLNLTLGVVASDLGVFEALSKSDKPLTVESLAKTQNCDAVLMGRIVRFLASQKYVKEIDEDIFTANNITHTLSRPGFAAGMRHNLESHMPCLNKLPQFLKDTKYANPSDAMHSAFQIGHQTDLPAFVWALSQPKMMEDFQLWMAAVYGDRPKSWLDAYDISKHCEGSGPDDVIFVDVAGGIGHQCALLKERLPQLKGRVVLEDLPMVVPHAIPTPGVENMGIDMWQGQPVKGAKTYYMRMILHDYPDEKAIALLKLTAEAMTSESVLIIDELVVPNKGAHEHATRFDLTMLASLSSIERTDKQWNSLLESAEFKILEKNTYAPTGESVIVVVPKA</sequence>
<dbReference type="Gene3D" id="3.40.50.150">
    <property type="entry name" value="Vaccinia Virus protein VP39"/>
    <property type="match status" value="1"/>
</dbReference>
<name>A0A8T9CE43_9HELO</name>
<comment type="caution">
    <text evidence="7">The sequence shown here is derived from an EMBL/GenBank/DDBJ whole genome shotgun (WGS) entry which is preliminary data.</text>
</comment>
<keyword evidence="8" id="KW-1185">Reference proteome</keyword>
<dbReference type="InterPro" id="IPR016461">
    <property type="entry name" value="COMT-like"/>
</dbReference>
<dbReference type="OrthoDB" id="2410195at2759"/>
<dbReference type="PANTHER" id="PTHR43712:SF1">
    <property type="entry name" value="HYPOTHETICAL O-METHYLTRANSFERASE (EUROFUNG)-RELATED"/>
    <property type="match status" value="1"/>
</dbReference>
<dbReference type="GO" id="GO:0008171">
    <property type="term" value="F:O-methyltransferase activity"/>
    <property type="evidence" value="ECO:0007669"/>
    <property type="project" value="InterPro"/>
</dbReference>
<keyword evidence="2" id="KW-0808">Transferase</keyword>
<dbReference type="SUPFAM" id="SSF53335">
    <property type="entry name" value="S-adenosyl-L-methionine-dependent methyltransferases"/>
    <property type="match status" value="1"/>
</dbReference>
<dbReference type="InterPro" id="IPR001077">
    <property type="entry name" value="COMT_C"/>
</dbReference>
<feature type="domain" description="O-methyltransferase C-terminal" evidence="5">
    <location>
        <begin position="228"/>
        <end position="367"/>
    </location>
</feature>
<dbReference type="GO" id="GO:0032259">
    <property type="term" value="P:methylation"/>
    <property type="evidence" value="ECO:0007669"/>
    <property type="project" value="UniProtKB-KW"/>
</dbReference>
<dbReference type="Proteomes" id="UP000469558">
    <property type="component" value="Unassembled WGS sequence"/>
</dbReference>
<feature type="domain" description="O-methyltransferase dimerisation" evidence="6">
    <location>
        <begin position="63"/>
        <end position="113"/>
    </location>
</feature>
<gene>
    <name evidence="7" type="primary">lepI_1</name>
    <name evidence="7" type="ORF">LSUE1_G000809</name>
</gene>
<evidence type="ECO:0000256" key="4">
    <source>
        <dbReference type="PIRSR" id="PIRSR005739-1"/>
    </source>
</evidence>
<evidence type="ECO:0000256" key="1">
    <source>
        <dbReference type="ARBA" id="ARBA00022603"/>
    </source>
</evidence>
<feature type="active site" description="Proton acceptor" evidence="4">
    <location>
        <position position="297"/>
    </location>
</feature>
<dbReference type="InterPro" id="IPR029063">
    <property type="entry name" value="SAM-dependent_MTases_sf"/>
</dbReference>
<dbReference type="Pfam" id="PF00891">
    <property type="entry name" value="Methyltransf_2"/>
    <property type="match status" value="1"/>
</dbReference>
<evidence type="ECO:0000313" key="7">
    <source>
        <dbReference type="EMBL" id="TVY84065.1"/>
    </source>
</evidence>
<dbReference type="InterPro" id="IPR036388">
    <property type="entry name" value="WH-like_DNA-bd_sf"/>
</dbReference>
<dbReference type="EMBL" id="QGMK01000121">
    <property type="protein sequence ID" value="TVY84065.1"/>
    <property type="molecule type" value="Genomic_DNA"/>
</dbReference>
<dbReference type="SUPFAM" id="SSF46785">
    <property type="entry name" value="Winged helix' DNA-binding domain"/>
    <property type="match status" value="1"/>
</dbReference>
<evidence type="ECO:0000313" key="8">
    <source>
        <dbReference type="Proteomes" id="UP000469558"/>
    </source>
</evidence>
<dbReference type="AlphaFoldDB" id="A0A8T9CE43"/>
<organism evidence="7 8">
    <name type="scientific">Lachnellula suecica</name>
    <dbReference type="NCBI Taxonomy" id="602035"/>
    <lineage>
        <taxon>Eukaryota</taxon>
        <taxon>Fungi</taxon>
        <taxon>Dikarya</taxon>
        <taxon>Ascomycota</taxon>
        <taxon>Pezizomycotina</taxon>
        <taxon>Leotiomycetes</taxon>
        <taxon>Helotiales</taxon>
        <taxon>Lachnaceae</taxon>
        <taxon>Lachnellula</taxon>
    </lineage>
</organism>
<evidence type="ECO:0000256" key="2">
    <source>
        <dbReference type="ARBA" id="ARBA00022679"/>
    </source>
</evidence>
<reference evidence="7 8" key="1">
    <citation type="submission" date="2018-05" db="EMBL/GenBank/DDBJ databases">
        <title>Genome sequencing and assembly of the regulated plant pathogen Lachnellula willkommii and related sister species for the development of diagnostic species identification markers.</title>
        <authorList>
            <person name="Giroux E."/>
            <person name="Bilodeau G."/>
        </authorList>
    </citation>
    <scope>NUCLEOTIDE SEQUENCE [LARGE SCALE GENOMIC DNA]</scope>
    <source>
        <strain evidence="7 8">CBS 268.59</strain>
    </source>
</reference>
<dbReference type="PANTHER" id="PTHR43712">
    <property type="entry name" value="PUTATIVE (AFU_ORTHOLOGUE AFUA_4G14580)-RELATED"/>
    <property type="match status" value="1"/>
</dbReference>
<keyword evidence="1" id="KW-0489">Methyltransferase</keyword>